<dbReference type="InterPro" id="IPR017438">
    <property type="entry name" value="ATP-NAD_kinase_N"/>
</dbReference>
<comment type="cofactor">
    <cofactor evidence="1">
        <name>Mg(2+)</name>
        <dbReference type="ChEBI" id="CHEBI:18420"/>
    </cofactor>
</comment>
<evidence type="ECO:0000313" key="12">
    <source>
        <dbReference type="Proteomes" id="UP000032120"/>
    </source>
</evidence>
<evidence type="ECO:0000256" key="7">
    <source>
        <dbReference type="ARBA" id="ARBA00023209"/>
    </source>
</evidence>
<keyword evidence="6" id="KW-0067">ATP-binding</keyword>
<feature type="domain" description="DAGKc" evidence="10">
    <location>
        <begin position="56"/>
        <end position="148"/>
    </location>
</feature>
<evidence type="ECO:0000256" key="9">
    <source>
        <dbReference type="SAM" id="MobiDB-lite"/>
    </source>
</evidence>
<dbReference type="InterPro" id="IPR001206">
    <property type="entry name" value="Diacylglycerol_kinase_cat_dom"/>
</dbReference>
<accession>A0A0D0IM16</accession>
<dbReference type="RefSeq" id="WP_084766944.1">
    <property type="nucleotide sequence ID" value="NZ_JXSQ01000008.1"/>
</dbReference>
<keyword evidence="4" id="KW-0547">Nucleotide-binding</keyword>
<dbReference type="GO" id="GO:0016301">
    <property type="term" value="F:kinase activity"/>
    <property type="evidence" value="ECO:0007669"/>
    <property type="project" value="UniProtKB-KW"/>
</dbReference>
<organism evidence="11 12">
    <name type="scientific">Leucobacter komagatae</name>
    <dbReference type="NCBI Taxonomy" id="55969"/>
    <lineage>
        <taxon>Bacteria</taxon>
        <taxon>Bacillati</taxon>
        <taxon>Actinomycetota</taxon>
        <taxon>Actinomycetes</taxon>
        <taxon>Micrococcales</taxon>
        <taxon>Microbacteriaceae</taxon>
        <taxon>Leucobacter</taxon>
    </lineage>
</organism>
<dbReference type="Pfam" id="PF00781">
    <property type="entry name" value="DAGK_cat"/>
    <property type="match status" value="1"/>
</dbReference>
<evidence type="ECO:0000256" key="8">
    <source>
        <dbReference type="ARBA" id="ARBA00023264"/>
    </source>
</evidence>
<evidence type="ECO:0000256" key="1">
    <source>
        <dbReference type="ARBA" id="ARBA00001946"/>
    </source>
</evidence>
<keyword evidence="12" id="KW-1185">Reference proteome</keyword>
<evidence type="ECO:0000256" key="2">
    <source>
        <dbReference type="ARBA" id="ARBA00005983"/>
    </source>
</evidence>
<dbReference type="AlphaFoldDB" id="A0A0D0IM16"/>
<dbReference type="PROSITE" id="PS50146">
    <property type="entry name" value="DAGK"/>
    <property type="match status" value="1"/>
</dbReference>
<dbReference type="GO" id="GO:0008654">
    <property type="term" value="P:phospholipid biosynthetic process"/>
    <property type="evidence" value="ECO:0007669"/>
    <property type="project" value="UniProtKB-KW"/>
</dbReference>
<evidence type="ECO:0000256" key="4">
    <source>
        <dbReference type="ARBA" id="ARBA00022741"/>
    </source>
</evidence>
<keyword evidence="3" id="KW-0808">Transferase</keyword>
<feature type="region of interest" description="Disordered" evidence="9">
    <location>
        <begin position="27"/>
        <end position="46"/>
    </location>
</feature>
<name>A0A0D0IM16_9MICO</name>
<keyword evidence="7" id="KW-0444">Lipid biosynthesis</keyword>
<evidence type="ECO:0000256" key="5">
    <source>
        <dbReference type="ARBA" id="ARBA00022777"/>
    </source>
</evidence>
<dbReference type="PANTHER" id="PTHR12358">
    <property type="entry name" value="SPHINGOSINE KINASE"/>
    <property type="match status" value="1"/>
</dbReference>
<dbReference type="Proteomes" id="UP000032120">
    <property type="component" value="Unassembled WGS sequence"/>
</dbReference>
<dbReference type="Gene3D" id="2.60.200.40">
    <property type="match status" value="1"/>
</dbReference>
<evidence type="ECO:0000256" key="3">
    <source>
        <dbReference type="ARBA" id="ARBA00022679"/>
    </source>
</evidence>
<evidence type="ECO:0000256" key="6">
    <source>
        <dbReference type="ARBA" id="ARBA00022840"/>
    </source>
</evidence>
<evidence type="ECO:0000259" key="10">
    <source>
        <dbReference type="PROSITE" id="PS50146"/>
    </source>
</evidence>
<comment type="similarity">
    <text evidence="2">Belongs to the diacylglycerol/lipid kinase family.</text>
</comment>
<protein>
    <submittedName>
        <fullName evidence="11">Diacylglycerol kinase</fullName>
    </submittedName>
</protein>
<dbReference type="Gene3D" id="3.40.50.10330">
    <property type="entry name" value="Probable inorganic polyphosphate/atp-NAD kinase, domain 1"/>
    <property type="match status" value="1"/>
</dbReference>
<keyword evidence="7" id="KW-0594">Phospholipid biosynthesis</keyword>
<sequence length="331" mass="34534">MDQKIGLVWNPSKVSEEDLRSAIDTALTNVGSTGGDPDGDAAQGTPAAPEVQWFETTPEDPGQGAAAKALAAGCNIVVAAGGDGTVRAVAEGIGGTGSPEAELGIIPLGTGNLLARNLGVPLGNITAAFSRVLTGTASPLDLGEVRISFANGSVEQHGFVVMIGFGIDAHMIVETDDELKAKAGWLAYVESLGRAATATEVVEFSLSLDDERPAPEHAHTLLIANCGMIQGGMTLVPDAQPDDGQLDLLVLRADGAAAWLDTMRNMVWDNGLKRILTRADRAESSDSTQHLRATTVRAQLPHPHAFEVDGDNFEDVTGFEVRILPSALAVR</sequence>
<dbReference type="Pfam" id="PF19279">
    <property type="entry name" value="YegS_C"/>
    <property type="match status" value="1"/>
</dbReference>
<dbReference type="OrthoDB" id="3171056at2"/>
<keyword evidence="8" id="KW-1208">Phospholipid metabolism</keyword>
<dbReference type="SMART" id="SM00046">
    <property type="entry name" value="DAGKc"/>
    <property type="match status" value="1"/>
</dbReference>
<dbReference type="InterPro" id="IPR016064">
    <property type="entry name" value="NAD/diacylglycerol_kinase_sf"/>
</dbReference>
<comment type="caution">
    <text evidence="11">The sequence shown here is derived from an EMBL/GenBank/DDBJ whole genome shotgun (WGS) entry which is preliminary data.</text>
</comment>
<keyword evidence="7" id="KW-0443">Lipid metabolism</keyword>
<dbReference type="InterPro" id="IPR050187">
    <property type="entry name" value="Lipid_Phosphate_FormReg"/>
</dbReference>
<dbReference type="SUPFAM" id="SSF111331">
    <property type="entry name" value="NAD kinase/diacylglycerol kinase-like"/>
    <property type="match status" value="1"/>
</dbReference>
<keyword evidence="5 11" id="KW-0418">Kinase</keyword>
<dbReference type="EMBL" id="JXSQ01000008">
    <property type="protein sequence ID" value="KIP52634.1"/>
    <property type="molecule type" value="Genomic_DNA"/>
</dbReference>
<gene>
    <name evidence="11" type="ORF">SD72_07655</name>
</gene>
<reference evidence="11 12" key="1">
    <citation type="submission" date="2015-01" db="EMBL/GenBank/DDBJ databases">
        <title>Draft genome sequence of Leucobacter komagatae strain VKM ST2845.</title>
        <authorList>
            <person name="Karlyshev A.V."/>
            <person name="Kudryashova E.B."/>
        </authorList>
    </citation>
    <scope>NUCLEOTIDE SEQUENCE [LARGE SCALE GENOMIC DNA]</scope>
    <source>
        <strain evidence="11 12">VKM ST2845</strain>
    </source>
</reference>
<dbReference type="InterPro" id="IPR045540">
    <property type="entry name" value="YegS/DAGK_C"/>
</dbReference>
<evidence type="ECO:0000313" key="11">
    <source>
        <dbReference type="EMBL" id="KIP52634.1"/>
    </source>
</evidence>
<proteinExistence type="inferred from homology"/>
<dbReference type="GO" id="GO:0005524">
    <property type="term" value="F:ATP binding"/>
    <property type="evidence" value="ECO:0007669"/>
    <property type="project" value="UniProtKB-KW"/>
</dbReference>
<dbReference type="PANTHER" id="PTHR12358:SF54">
    <property type="entry name" value="SPHINGOSINE KINASE RELATED PROTEIN"/>
    <property type="match status" value="1"/>
</dbReference>